<protein>
    <recommendedName>
        <fullName evidence="3">histidine kinase</fullName>
        <ecNumber evidence="3">2.7.13.3</ecNumber>
    </recommendedName>
</protein>
<dbReference type="GO" id="GO:0000155">
    <property type="term" value="F:phosphorelay sensor kinase activity"/>
    <property type="evidence" value="ECO:0007669"/>
    <property type="project" value="InterPro"/>
</dbReference>
<evidence type="ECO:0000313" key="18">
    <source>
        <dbReference type="Proteomes" id="UP000003157"/>
    </source>
</evidence>
<dbReference type="InterPro" id="IPR036890">
    <property type="entry name" value="HATPase_C_sf"/>
</dbReference>
<dbReference type="EMBL" id="ADKX01000036">
    <property type="protein sequence ID" value="EFW04462.1"/>
    <property type="molecule type" value="Genomic_DNA"/>
</dbReference>
<keyword evidence="13 14" id="KW-0472">Membrane</keyword>
<evidence type="ECO:0000256" key="8">
    <source>
        <dbReference type="ARBA" id="ARBA00022741"/>
    </source>
</evidence>
<dbReference type="InterPro" id="IPR036097">
    <property type="entry name" value="HisK_dim/P_sf"/>
</dbReference>
<dbReference type="SUPFAM" id="SSF158472">
    <property type="entry name" value="HAMP domain-like"/>
    <property type="match status" value="1"/>
</dbReference>
<keyword evidence="8" id="KW-0547">Nucleotide-binding</keyword>
<dbReference type="GeneID" id="78230135"/>
<evidence type="ECO:0000259" key="15">
    <source>
        <dbReference type="PROSITE" id="PS50109"/>
    </source>
</evidence>
<dbReference type="PROSITE" id="PS50109">
    <property type="entry name" value="HIS_KIN"/>
    <property type="match status" value="1"/>
</dbReference>
<evidence type="ECO:0000256" key="4">
    <source>
        <dbReference type="ARBA" id="ARBA00022475"/>
    </source>
</evidence>
<keyword evidence="10" id="KW-0067">ATP-binding</keyword>
<dbReference type="SMART" id="SM00388">
    <property type="entry name" value="HisKA"/>
    <property type="match status" value="1"/>
</dbReference>
<evidence type="ECO:0000256" key="14">
    <source>
        <dbReference type="SAM" id="Phobius"/>
    </source>
</evidence>
<dbReference type="RefSeq" id="WP_008789291.1">
    <property type="nucleotide sequence ID" value="NZ_AKCB01000001.1"/>
</dbReference>
<dbReference type="AlphaFoldDB" id="E7GBQ0"/>
<evidence type="ECO:0000256" key="1">
    <source>
        <dbReference type="ARBA" id="ARBA00000085"/>
    </source>
</evidence>
<comment type="subcellular location">
    <subcellularLocation>
        <location evidence="2">Cell membrane</location>
        <topology evidence="2">Multi-pass membrane protein</topology>
    </subcellularLocation>
</comment>
<keyword evidence="6" id="KW-0808">Transferase</keyword>
<dbReference type="InterPro" id="IPR050398">
    <property type="entry name" value="HssS/ArlS-like"/>
</dbReference>
<dbReference type="Pfam" id="PF00512">
    <property type="entry name" value="HisKA"/>
    <property type="match status" value="1"/>
</dbReference>
<comment type="catalytic activity">
    <reaction evidence="1">
        <text>ATP + protein L-histidine = ADP + protein N-phospho-L-histidine.</text>
        <dbReference type="EC" id="2.7.13.3"/>
    </reaction>
</comment>
<evidence type="ECO:0000256" key="13">
    <source>
        <dbReference type="ARBA" id="ARBA00023136"/>
    </source>
</evidence>
<evidence type="ECO:0000256" key="9">
    <source>
        <dbReference type="ARBA" id="ARBA00022777"/>
    </source>
</evidence>
<keyword evidence="5" id="KW-0597">Phosphoprotein</keyword>
<dbReference type="Proteomes" id="UP000003157">
    <property type="component" value="Unassembled WGS sequence"/>
</dbReference>
<dbReference type="PANTHER" id="PTHR45528">
    <property type="entry name" value="SENSOR HISTIDINE KINASE CPXA"/>
    <property type="match status" value="1"/>
</dbReference>
<dbReference type="CDD" id="cd00082">
    <property type="entry name" value="HisKA"/>
    <property type="match status" value="1"/>
</dbReference>
<feature type="transmembrane region" description="Helical" evidence="14">
    <location>
        <begin position="359"/>
        <end position="378"/>
    </location>
</feature>
<dbReference type="CDD" id="cd06225">
    <property type="entry name" value="HAMP"/>
    <property type="match status" value="1"/>
</dbReference>
<dbReference type="InterPro" id="IPR003661">
    <property type="entry name" value="HisK_dim/P_dom"/>
</dbReference>
<dbReference type="EC" id="2.7.13.3" evidence="3"/>
<dbReference type="GO" id="GO:0005524">
    <property type="term" value="F:ATP binding"/>
    <property type="evidence" value="ECO:0007669"/>
    <property type="project" value="UniProtKB-KW"/>
</dbReference>
<dbReference type="SMART" id="SM00304">
    <property type="entry name" value="HAMP"/>
    <property type="match status" value="1"/>
</dbReference>
<dbReference type="Gene3D" id="6.10.340.10">
    <property type="match status" value="1"/>
</dbReference>
<dbReference type="PROSITE" id="PS50885">
    <property type="entry name" value="HAMP"/>
    <property type="match status" value="1"/>
</dbReference>
<evidence type="ECO:0000313" key="17">
    <source>
        <dbReference type="EMBL" id="EFW04462.1"/>
    </source>
</evidence>
<dbReference type="Gene3D" id="3.30.565.10">
    <property type="entry name" value="Histidine kinase-like ATPase, C-terminal domain"/>
    <property type="match status" value="1"/>
</dbReference>
<dbReference type="Pfam" id="PF02518">
    <property type="entry name" value="HATPase_c"/>
    <property type="match status" value="1"/>
</dbReference>
<dbReference type="OrthoDB" id="9762826at2"/>
<keyword evidence="18" id="KW-1185">Reference proteome</keyword>
<dbReference type="Pfam" id="PF00672">
    <property type="entry name" value="HAMP"/>
    <property type="match status" value="1"/>
</dbReference>
<dbReference type="InterPro" id="IPR003594">
    <property type="entry name" value="HATPase_dom"/>
</dbReference>
<dbReference type="HOGENOM" id="CLU_420175_0_0_9"/>
<evidence type="ECO:0000256" key="12">
    <source>
        <dbReference type="ARBA" id="ARBA00023012"/>
    </source>
</evidence>
<dbReference type="CDD" id="cd00075">
    <property type="entry name" value="HATPase"/>
    <property type="match status" value="1"/>
</dbReference>
<sequence>MKKISFSLILKISGIVFLAFAVVLGNEIRLGIDRYIKNTLETDAEVTVRNLDKFAKSYIETVAVNKVDITSDAFQSIYSSALSGDNTKIKCLVDSQGKIVSTSREGVSSPTLCIFADEYYGSQSWPLYFNLTSLPKKDLNSIENFLIEHQKEVGNISIEVKLDHQPEEGEASFNDIQVKNLVYNDEIIYTGDVKGKTQTFQGTVSAYTSYNKEIVFFSSASGTMKIQKQTEKQDSSKEFEEKQSALVVDYQNAMNGLQYQIQRNFKKFKSSGKEFHSAGNDYSNYYLLSPYEYNGKYYSTVMMRLEDWSLLVDANQSLDYTTEESLDLLSAGYIFVTQEYTDLTMKSLQQFMVDNSSTYFLAFILIILICLSIAYMIVRPIRRIETTAKHIARKEFDYPIDMTRHDELGDLARSIDIMSKELEKTISNLHQEIERVTQLEGVRKDFVSNFTHEIKTPLGIINGFSELVELEQDEKKRNEYIDIIQNEAKRINELVLAMLDLSKLESQNISLTMEDVDLLDIVDESLDSMAYLLEKKNIHLNAELDSATIHADHFKIEMVINNFISNALRYTEDGKSVYVHLDEHCFEVENEGAQIPNDEVEKIWLTFHKVDKARNEEGTGLGLAICKAILDLHHFEYGVKNTDKGVLFYFKF</sequence>
<comment type="caution">
    <text evidence="17">The sequence shown here is derived from an EMBL/GenBank/DDBJ whole genome shotgun (WGS) entry which is preliminary data.</text>
</comment>
<evidence type="ECO:0000256" key="7">
    <source>
        <dbReference type="ARBA" id="ARBA00022692"/>
    </source>
</evidence>
<reference evidence="17 18" key="1">
    <citation type="submission" date="2010-12" db="EMBL/GenBank/DDBJ databases">
        <title>The Genome Sequence of Coprobacillus sp. strain 29_1.</title>
        <authorList>
            <consortium name="The Broad Institute Genome Sequencing Platform"/>
            <person name="Earl A."/>
            <person name="Ward D."/>
            <person name="Feldgarden M."/>
            <person name="Gevers D."/>
            <person name="Daigneault M."/>
            <person name="Sibley C.D."/>
            <person name="White A."/>
            <person name="Strauss J."/>
            <person name="Allen-Vercoe E."/>
            <person name="Young S.K."/>
            <person name="Zeng Q."/>
            <person name="Gargeya S."/>
            <person name="Fitzgerald M."/>
            <person name="Haas B."/>
            <person name="Abouelleil A."/>
            <person name="Alvarado L."/>
            <person name="Arachchi H.M."/>
            <person name="Berlin A."/>
            <person name="Brown A."/>
            <person name="Chapman S.B."/>
            <person name="Chen Z."/>
            <person name="Dunbar C."/>
            <person name="Freedman E."/>
            <person name="Gearin G."/>
            <person name="Gellesch M."/>
            <person name="Goldberg J."/>
            <person name="Griggs A."/>
            <person name="Gujja S."/>
            <person name="Heilman E."/>
            <person name="Heiman D."/>
            <person name="Howarth C."/>
            <person name="Larson L."/>
            <person name="Lui A."/>
            <person name="MacDonald P.J.P."/>
            <person name="Mehta T."/>
            <person name="Montmayeur A."/>
            <person name="Murphy C."/>
            <person name="Neiman D."/>
            <person name="Pearson M."/>
            <person name="Priest M."/>
            <person name="Roberts A."/>
            <person name="Saif S."/>
            <person name="Shea T."/>
            <person name="Shenoy N."/>
            <person name="Sisk P."/>
            <person name="Stolte C."/>
            <person name="Sykes S."/>
            <person name="White J."/>
            <person name="Yandava C."/>
            <person name="Nusbaum C."/>
            <person name="Birren B."/>
        </authorList>
    </citation>
    <scope>NUCLEOTIDE SEQUENCE [LARGE SCALE GENOMIC DNA]</scope>
    <source>
        <strain evidence="17 18">29_1</strain>
    </source>
</reference>
<keyword evidence="4" id="KW-1003">Cell membrane</keyword>
<proteinExistence type="predicted"/>
<evidence type="ECO:0000256" key="2">
    <source>
        <dbReference type="ARBA" id="ARBA00004651"/>
    </source>
</evidence>
<dbReference type="SUPFAM" id="SSF55874">
    <property type="entry name" value="ATPase domain of HSP90 chaperone/DNA topoisomerase II/histidine kinase"/>
    <property type="match status" value="1"/>
</dbReference>
<accession>E7GBQ0</accession>
<evidence type="ECO:0000256" key="11">
    <source>
        <dbReference type="ARBA" id="ARBA00022989"/>
    </source>
</evidence>
<keyword evidence="9" id="KW-0418">Kinase</keyword>
<dbReference type="GO" id="GO:0005886">
    <property type="term" value="C:plasma membrane"/>
    <property type="evidence" value="ECO:0007669"/>
    <property type="project" value="UniProtKB-SubCell"/>
</dbReference>
<evidence type="ECO:0000259" key="16">
    <source>
        <dbReference type="PROSITE" id="PS50885"/>
    </source>
</evidence>
<keyword evidence="7 14" id="KW-0812">Transmembrane</keyword>
<dbReference type="Gene3D" id="1.10.287.130">
    <property type="match status" value="1"/>
</dbReference>
<dbReference type="InterPro" id="IPR003660">
    <property type="entry name" value="HAMP_dom"/>
</dbReference>
<evidence type="ECO:0000256" key="6">
    <source>
        <dbReference type="ARBA" id="ARBA00022679"/>
    </source>
</evidence>
<dbReference type="FunFam" id="1.10.287.130:FF:000001">
    <property type="entry name" value="Two-component sensor histidine kinase"/>
    <property type="match status" value="1"/>
</dbReference>
<evidence type="ECO:0000256" key="10">
    <source>
        <dbReference type="ARBA" id="ARBA00022840"/>
    </source>
</evidence>
<feature type="domain" description="Histidine kinase" evidence="15">
    <location>
        <begin position="449"/>
        <end position="652"/>
    </location>
</feature>
<dbReference type="SUPFAM" id="SSF47384">
    <property type="entry name" value="Homodimeric domain of signal transducing histidine kinase"/>
    <property type="match status" value="1"/>
</dbReference>
<name>E7GBQ0_9FIRM</name>
<evidence type="ECO:0000256" key="3">
    <source>
        <dbReference type="ARBA" id="ARBA00012438"/>
    </source>
</evidence>
<gene>
    <name evidence="17" type="ORF">HMPREF9488_02191</name>
</gene>
<dbReference type="InterPro" id="IPR005467">
    <property type="entry name" value="His_kinase_dom"/>
</dbReference>
<dbReference type="eggNOG" id="COG5002">
    <property type="taxonomic scope" value="Bacteria"/>
</dbReference>
<keyword evidence="12" id="KW-0902">Two-component regulatory system</keyword>
<dbReference type="SMART" id="SM00387">
    <property type="entry name" value="HATPase_c"/>
    <property type="match status" value="1"/>
</dbReference>
<dbReference type="STRING" id="100884.GCA_000269565_02301"/>
<evidence type="ECO:0000256" key="5">
    <source>
        <dbReference type="ARBA" id="ARBA00022553"/>
    </source>
</evidence>
<keyword evidence="11 14" id="KW-1133">Transmembrane helix</keyword>
<feature type="domain" description="HAMP" evidence="16">
    <location>
        <begin position="375"/>
        <end position="427"/>
    </location>
</feature>
<organism evidence="17 18">
    <name type="scientific">Coprobacillus cateniformis</name>
    <dbReference type="NCBI Taxonomy" id="100884"/>
    <lineage>
        <taxon>Bacteria</taxon>
        <taxon>Bacillati</taxon>
        <taxon>Bacillota</taxon>
        <taxon>Erysipelotrichia</taxon>
        <taxon>Erysipelotrichales</taxon>
        <taxon>Coprobacillaceae</taxon>
        <taxon>Coprobacillus</taxon>
    </lineage>
</organism>
<dbReference type="PANTHER" id="PTHR45528:SF1">
    <property type="entry name" value="SENSOR HISTIDINE KINASE CPXA"/>
    <property type="match status" value="1"/>
</dbReference>